<comment type="subcellular location">
    <subcellularLocation>
        <location evidence="1">Golgi apparatus</location>
    </subcellularLocation>
</comment>
<feature type="domain" description="TRAPPC10/Trs130 C-terminal" evidence="5">
    <location>
        <begin position="1276"/>
        <end position="1355"/>
    </location>
</feature>
<dbReference type="PANTHER" id="PTHR13251">
    <property type="entry name" value="EPILEPSY HOLOPROSENCEPHALY CANDIDATE 1/TMEM1"/>
    <property type="match status" value="1"/>
</dbReference>
<evidence type="ECO:0000313" key="8">
    <source>
        <dbReference type="EMBL" id="KIW93061.1"/>
    </source>
</evidence>
<feature type="region of interest" description="Disordered" evidence="4">
    <location>
        <begin position="527"/>
        <end position="564"/>
    </location>
</feature>
<dbReference type="InterPro" id="IPR022233">
    <property type="entry name" value="TRAPPC10/Trs130_C"/>
</dbReference>
<dbReference type="PANTHER" id="PTHR13251:SF3">
    <property type="entry name" value="TRAFFICKING PROTEIN PARTICLE COMPLEX SUBUNIT 10"/>
    <property type="match status" value="1"/>
</dbReference>
<evidence type="ECO:0000313" key="9">
    <source>
        <dbReference type="Proteomes" id="UP000053789"/>
    </source>
</evidence>
<dbReference type="Pfam" id="PF12584">
    <property type="entry name" value="TRAPPC10"/>
    <property type="match status" value="1"/>
</dbReference>
<evidence type="ECO:0000256" key="2">
    <source>
        <dbReference type="ARBA" id="ARBA00022448"/>
    </source>
</evidence>
<evidence type="ECO:0000256" key="4">
    <source>
        <dbReference type="SAM" id="MobiDB-lite"/>
    </source>
</evidence>
<organism evidence="8 9">
    <name type="scientific">Cladophialophora bantiana (strain ATCC 10958 / CBS 173.52 / CDC B-1940 / NIH 8579)</name>
    <name type="common">Xylohypha bantiana</name>
    <dbReference type="NCBI Taxonomy" id="1442370"/>
    <lineage>
        <taxon>Eukaryota</taxon>
        <taxon>Fungi</taxon>
        <taxon>Dikarya</taxon>
        <taxon>Ascomycota</taxon>
        <taxon>Pezizomycotina</taxon>
        <taxon>Eurotiomycetes</taxon>
        <taxon>Chaetothyriomycetidae</taxon>
        <taxon>Chaetothyriales</taxon>
        <taxon>Herpotrichiellaceae</taxon>
        <taxon>Cladophialophora</taxon>
    </lineage>
</organism>
<keyword evidence="3" id="KW-0333">Golgi apparatus</keyword>
<dbReference type="GO" id="GO:0005829">
    <property type="term" value="C:cytosol"/>
    <property type="evidence" value="ECO:0007669"/>
    <property type="project" value="GOC"/>
</dbReference>
<dbReference type="Proteomes" id="UP000053789">
    <property type="component" value="Unassembled WGS sequence"/>
</dbReference>
<feature type="domain" description="TRAPPC10/Trs130 N-terminal" evidence="6">
    <location>
        <begin position="11"/>
        <end position="401"/>
    </location>
</feature>
<evidence type="ECO:0000259" key="6">
    <source>
        <dbReference type="Pfam" id="PF23036"/>
    </source>
</evidence>
<evidence type="ECO:0000256" key="3">
    <source>
        <dbReference type="ARBA" id="ARBA00023034"/>
    </source>
</evidence>
<dbReference type="InterPro" id="IPR055505">
    <property type="entry name" value="DUF7077"/>
</dbReference>
<evidence type="ECO:0000259" key="5">
    <source>
        <dbReference type="Pfam" id="PF12584"/>
    </source>
</evidence>
<gene>
    <name evidence="8" type="ORF">Z519_06911</name>
</gene>
<dbReference type="EMBL" id="KN846988">
    <property type="protein sequence ID" value="KIW93061.1"/>
    <property type="molecule type" value="Genomic_DNA"/>
</dbReference>
<dbReference type="GeneID" id="27699839"/>
<dbReference type="HOGENOM" id="CLU_001428_1_1_1"/>
<feature type="region of interest" description="Disordered" evidence="4">
    <location>
        <begin position="147"/>
        <end position="179"/>
    </location>
</feature>
<feature type="compositionally biased region" description="Polar residues" evidence="4">
    <location>
        <begin position="162"/>
        <end position="179"/>
    </location>
</feature>
<dbReference type="Pfam" id="PF23274">
    <property type="entry name" value="DUF7077"/>
    <property type="match status" value="1"/>
</dbReference>
<dbReference type="VEuPathDB" id="FungiDB:Z519_06911"/>
<feature type="compositionally biased region" description="Low complexity" evidence="4">
    <location>
        <begin position="527"/>
        <end position="536"/>
    </location>
</feature>
<dbReference type="RefSeq" id="XP_016619730.1">
    <property type="nucleotide sequence ID" value="XM_016764648.1"/>
</dbReference>
<dbReference type="InterPro" id="IPR056913">
    <property type="entry name" value="TRAPPC10/Trs130_N"/>
</dbReference>
<dbReference type="Pfam" id="PF23036">
    <property type="entry name" value="TRAPPC10_1st"/>
    <property type="match status" value="1"/>
</dbReference>
<evidence type="ECO:0000259" key="7">
    <source>
        <dbReference type="Pfam" id="PF23274"/>
    </source>
</evidence>
<protein>
    <recommendedName>
        <fullName evidence="10">TMEM1 family protein</fullName>
    </recommendedName>
</protein>
<dbReference type="GO" id="GO:0034498">
    <property type="term" value="P:early endosome to Golgi transport"/>
    <property type="evidence" value="ECO:0007669"/>
    <property type="project" value="TreeGrafter"/>
</dbReference>
<evidence type="ECO:0000256" key="1">
    <source>
        <dbReference type="ARBA" id="ARBA00004555"/>
    </source>
</evidence>
<feature type="domain" description="DUF7077" evidence="7">
    <location>
        <begin position="925"/>
        <end position="1049"/>
    </location>
</feature>
<dbReference type="OrthoDB" id="10256906at2759"/>
<name>A0A0D2ET56_CLAB1</name>
<evidence type="ECO:0008006" key="10">
    <source>
        <dbReference type="Google" id="ProtNLM"/>
    </source>
</evidence>
<feature type="compositionally biased region" description="Polar residues" evidence="4">
    <location>
        <begin position="555"/>
        <end position="564"/>
    </location>
</feature>
<sequence length="1416" mass="158509">MDAPEAHPPPNSKVIIQCIDPSGLFDRLEPRLSARSPLRNLHWKAPNRPLRSISNLNISLTREEQSAGAQSNVRRHQIPGLRETPYVKLYLLRCDDKETYKEKVRKELRQWVKTQTPSSDGKSTSRSQEDHDASEWLIVHVILPNTPAASQPKSSKHISLEASESTDSVNSKSKWSGKSPSTVFDKLRADFSSSKSSIARVAQVRLLEPGDKSSALTSAELEEQWQDLVDSLKTCILRSFDARVAQYELDIRERDSQRSLPGWNFCTFLVLKEGLAKGFENLGLLEDALAVYDELSLGLDALVKEQAQKTDHDESGALLTFSKESKDLLRAALDSESQRPSYIDASSPLDLNHILAADRDDFPFDVERKNYRNLILSNEVSALDLRIYLFTREMEILTRRARSVPGKSSQSGRADADLDIFADLTERAMQFISLAGRTLRFELYDAWGGHEGLSEEELHTQRTVTNNIVCTWQWRAAMQIFAQTLPALDINVDYSNKDLSLDAVELPSDPGATVTDQLHGPAESYQRISLGPSLRSSSRERSQERSKRHLPMPNGTISRQSQPTRPGVARLALWVSKLVLMARHFIENLEATKPWVLNMKQSALELNSNRMEPIPTNGEANHDSAETDEHQTTTNTELLLGLGSATLKAAATSMSSFVTLYAMLSVLAFRIVSSTKNRSTSQQILADLVEMEYSQGNWSIAARYLENILGPLPLASYRLSEEHLLRIYAECLKSLARPSEYARCLISCLHQTRKATGVPSSRFRSEANQYYMDQLFQVVQKIPATTLPAALLFRISAVSGNISPLDMKDGFTVSINISSISGTSTPPIDNIKLRLIAKDGIEPRSILLFLSQKVVIDSEDKTITLETPVTAHGWYIPDVVEVCIGNLRLIHHFKSGLDDEDARSDDSLSPRADVVPLLLYPSYRSFGIKMYPFPVIHLAQVRRLLLQVRPGQNNVKQAKLRLRTATAGLRLNIHDSKSVGNRHESSQMRTTREGDALVMVMNNLAPLSVTEIEIPYTMETSSEPAITLRIEASYETDQGIFTFYDTAFVKVILPVTVNVQDIFRKDCMYSRFTIIPSTMVPLRLIGCSLEKNDSQDMVAGGSFDEPFVVFPKQPANWTVRLVPMDQDTANATNRLTLVVDFQSLDGVMLAILEAHFTKEIANSKHAFAARLLTSHLLERVRTTWTEQDVEVAGLTQEFEMWKMEDMDWPSVLCAFDRKRRAEVEDWLRDWHSRTPPIKFSSSKVPQRQLRLFVDIPPRPVLVSAFLDAQWSTPTHPTATIGQPILAGIVMRLEGKVEGEFEGSFEIAAPPDSWLIGGKRKGNVHLGSESVRMPVILFPQHLGHLLIPTIGMKCRRRVRSSSKDEWIDVMTDVQNPAYGRSILITPDLRGTTVEVFGAIADEGTGRMVASESRGGVG</sequence>
<dbReference type="InterPro" id="IPR045126">
    <property type="entry name" value="TRAPPC10/Trs130"/>
</dbReference>
<dbReference type="GO" id="GO:1990071">
    <property type="term" value="C:TRAPPII protein complex"/>
    <property type="evidence" value="ECO:0007669"/>
    <property type="project" value="InterPro"/>
</dbReference>
<proteinExistence type="predicted"/>
<dbReference type="GO" id="GO:0006891">
    <property type="term" value="P:intra-Golgi vesicle-mediated transport"/>
    <property type="evidence" value="ECO:0007669"/>
    <property type="project" value="TreeGrafter"/>
</dbReference>
<keyword evidence="2" id="KW-0813">Transport</keyword>
<accession>A0A0D2ET56</accession>
<dbReference type="Pfam" id="PF24965">
    <property type="entry name" value="TRS130_4HB"/>
    <property type="match status" value="1"/>
</dbReference>
<reference evidence="8" key="1">
    <citation type="submission" date="2015-01" db="EMBL/GenBank/DDBJ databases">
        <title>The Genome Sequence of Cladophialophora bantiana CBS 173.52.</title>
        <authorList>
            <consortium name="The Broad Institute Genomics Platform"/>
            <person name="Cuomo C."/>
            <person name="de Hoog S."/>
            <person name="Gorbushina A."/>
            <person name="Stielow B."/>
            <person name="Teixiera M."/>
            <person name="Abouelleil A."/>
            <person name="Chapman S.B."/>
            <person name="Priest M."/>
            <person name="Young S.K."/>
            <person name="Wortman J."/>
            <person name="Nusbaum C."/>
            <person name="Birren B."/>
        </authorList>
    </citation>
    <scope>NUCLEOTIDE SEQUENCE [LARGE SCALE GENOMIC DNA]</scope>
    <source>
        <strain evidence="8">CBS 173.52</strain>
    </source>
</reference>
<keyword evidence="9" id="KW-1185">Reference proteome</keyword>